<dbReference type="SUPFAM" id="SSF48179">
    <property type="entry name" value="6-phosphogluconate dehydrogenase C-terminal domain-like"/>
    <property type="match status" value="1"/>
</dbReference>
<reference evidence="8" key="1">
    <citation type="submission" date="2017-05" db="EMBL/GenBank/DDBJ databases">
        <authorList>
            <person name="Varghese N."/>
            <person name="Submissions S."/>
        </authorList>
    </citation>
    <scope>NUCLEOTIDE SEQUENCE</scope>
    <source>
        <strain evidence="8">Su22</strain>
    </source>
</reference>
<dbReference type="PANTHER" id="PTHR48075:SF5">
    <property type="entry name" value="3-HYDROXYBUTYRYL-COA DEHYDROGENASE"/>
    <property type="match status" value="1"/>
</dbReference>
<dbReference type="Gene3D" id="3.40.50.720">
    <property type="entry name" value="NAD(P)-binding Rossmann-like Domain"/>
    <property type="match status" value="1"/>
</dbReference>
<dbReference type="PANTHER" id="PTHR48075">
    <property type="entry name" value="3-HYDROXYACYL-COA DEHYDROGENASE FAMILY PROTEIN"/>
    <property type="match status" value="1"/>
</dbReference>
<dbReference type="InterPro" id="IPR036291">
    <property type="entry name" value="NAD(P)-bd_dom_sf"/>
</dbReference>
<dbReference type="Pfam" id="PF02737">
    <property type="entry name" value="3HCDH_N"/>
    <property type="match status" value="1"/>
</dbReference>
<dbReference type="Proteomes" id="UP001158066">
    <property type="component" value="Unassembled WGS sequence"/>
</dbReference>
<evidence type="ECO:0000313" key="9">
    <source>
        <dbReference type="Proteomes" id="UP001158066"/>
    </source>
</evidence>
<dbReference type="GO" id="GO:0006635">
    <property type="term" value="P:fatty acid beta-oxidation"/>
    <property type="evidence" value="ECO:0007669"/>
    <property type="project" value="TreeGrafter"/>
</dbReference>
<dbReference type="SUPFAM" id="SSF51735">
    <property type="entry name" value="NAD(P)-binding Rossmann-fold domains"/>
    <property type="match status" value="1"/>
</dbReference>
<comment type="caution">
    <text evidence="8">The sequence shown here is derived from an EMBL/GenBank/DDBJ whole genome shotgun (WGS) entry which is preliminary data.</text>
</comment>
<feature type="domain" description="3-hydroxyacyl-CoA dehydrogenase NAD binding" evidence="7">
    <location>
        <begin position="5"/>
        <end position="184"/>
    </location>
</feature>
<dbReference type="GO" id="GO:0070403">
    <property type="term" value="F:NAD+ binding"/>
    <property type="evidence" value="ECO:0007669"/>
    <property type="project" value="InterPro"/>
</dbReference>
<dbReference type="Pfam" id="PF00725">
    <property type="entry name" value="3HCDH"/>
    <property type="match status" value="1"/>
</dbReference>
<evidence type="ECO:0000256" key="2">
    <source>
        <dbReference type="ARBA" id="ARBA00009463"/>
    </source>
</evidence>
<feature type="domain" description="3-hydroxyacyl-CoA dehydrogenase C-terminal" evidence="6">
    <location>
        <begin position="187"/>
        <end position="284"/>
    </location>
</feature>
<dbReference type="AlphaFoldDB" id="A0AA46AIY5"/>
<dbReference type="FunFam" id="3.40.50.720:FF:000009">
    <property type="entry name" value="Fatty oxidation complex, alpha subunit"/>
    <property type="match status" value="1"/>
</dbReference>
<evidence type="ECO:0000313" key="8">
    <source>
        <dbReference type="EMBL" id="SMP54530.1"/>
    </source>
</evidence>
<comment type="similarity">
    <text evidence="2">Belongs to the 3-hydroxyacyl-CoA dehydrogenase family.</text>
</comment>
<keyword evidence="3" id="KW-0560">Oxidoreductase</keyword>
<dbReference type="InterPro" id="IPR022694">
    <property type="entry name" value="3-OHacyl-CoA_DH"/>
</dbReference>
<dbReference type="InterPro" id="IPR008927">
    <property type="entry name" value="6-PGluconate_DH-like_C_sf"/>
</dbReference>
<keyword evidence="9" id="KW-1185">Reference proteome</keyword>
<dbReference type="RefSeq" id="WP_283409050.1">
    <property type="nucleotide sequence ID" value="NZ_FXUF01000005.1"/>
</dbReference>
<evidence type="ECO:0000259" key="6">
    <source>
        <dbReference type="Pfam" id="PF00725"/>
    </source>
</evidence>
<dbReference type="InterPro" id="IPR006176">
    <property type="entry name" value="3-OHacyl-CoA_DH_NAD-bd"/>
</dbReference>
<evidence type="ECO:0000259" key="7">
    <source>
        <dbReference type="Pfam" id="PF02737"/>
    </source>
</evidence>
<dbReference type="InterPro" id="IPR006108">
    <property type="entry name" value="3HC_DH_C"/>
</dbReference>
<sequence length="310" mass="34838">MLNVNVTILGSGLMGNGLAIVFARDENTKVILRSRSIKADPLKDIKSNLDLLIERGALTQEKAAGIMERIAFTDDMEMACREADFIVECVPEVMEIKQNLFRDVEALCKPTCILATNTSVMSITDIASKCQDKSRVVGAHFWNPPYLIPLVEVVKGEETSEATMNRTYEYMKRIGKKPVKCMKDVPGFIANRLQHAIWREALSIVEKGIADAATVDEALRYGPGLRWPILGILENADMIGLDLSLNIQRYIVKYLEDSHEPSKLLQELVEKGDLGFKTGKGYQRWTPEQITASNTRLREYLIDVTKEMNV</sequence>
<organism evidence="8 9">
    <name type="scientific">Anoxynatronum buryatiense</name>
    <dbReference type="NCBI Taxonomy" id="489973"/>
    <lineage>
        <taxon>Bacteria</taxon>
        <taxon>Bacillati</taxon>
        <taxon>Bacillota</taxon>
        <taxon>Clostridia</taxon>
        <taxon>Eubacteriales</taxon>
        <taxon>Clostridiaceae</taxon>
        <taxon>Anoxynatronum</taxon>
    </lineage>
</organism>
<name>A0AA46AIY5_9CLOT</name>
<evidence type="ECO:0000256" key="3">
    <source>
        <dbReference type="ARBA" id="ARBA00023002"/>
    </source>
</evidence>
<evidence type="ECO:0000256" key="4">
    <source>
        <dbReference type="ARBA" id="ARBA00067747"/>
    </source>
</evidence>
<dbReference type="GO" id="GO:0008691">
    <property type="term" value="F:3-hydroxybutyryl-CoA dehydrogenase activity"/>
    <property type="evidence" value="ECO:0007669"/>
    <property type="project" value="TreeGrafter"/>
</dbReference>
<evidence type="ECO:0000256" key="1">
    <source>
        <dbReference type="ARBA" id="ARBA00005086"/>
    </source>
</evidence>
<evidence type="ECO:0000256" key="5">
    <source>
        <dbReference type="PIRSR" id="PIRSR000105-1"/>
    </source>
</evidence>
<accession>A0AA46AIY5</accession>
<proteinExistence type="inferred from homology"/>
<protein>
    <recommendedName>
        <fullName evidence="4">3-hydroxybutyryl-CoA dehydrogenase</fullName>
    </recommendedName>
</protein>
<dbReference type="Gene3D" id="1.10.1040.10">
    <property type="entry name" value="N-(1-d-carboxylethyl)-l-norvaline Dehydrogenase, domain 2"/>
    <property type="match status" value="1"/>
</dbReference>
<comment type="pathway">
    <text evidence="1">Lipid metabolism; butanoate metabolism.</text>
</comment>
<feature type="site" description="Important for catalytic activity" evidence="5">
    <location>
        <position position="140"/>
    </location>
</feature>
<dbReference type="PIRSF" id="PIRSF000105">
    <property type="entry name" value="HCDH"/>
    <property type="match status" value="1"/>
</dbReference>
<dbReference type="InterPro" id="IPR013328">
    <property type="entry name" value="6PGD_dom2"/>
</dbReference>
<dbReference type="EMBL" id="FXUF01000005">
    <property type="protein sequence ID" value="SMP54530.1"/>
    <property type="molecule type" value="Genomic_DNA"/>
</dbReference>
<gene>
    <name evidence="8" type="ORF">SAMN06296020_105128</name>
</gene>